<dbReference type="Proteomes" id="UP000321558">
    <property type="component" value="Unassembled WGS sequence"/>
</dbReference>
<keyword evidence="4" id="KW-0762">Sugar transport</keyword>
<dbReference type="EMBL" id="BJYM01000006">
    <property type="protein sequence ID" value="GEN87128.1"/>
    <property type="molecule type" value="Genomic_DNA"/>
</dbReference>
<evidence type="ECO:0000256" key="2">
    <source>
        <dbReference type="ARBA" id="ARBA00022448"/>
    </source>
</evidence>
<comment type="subcellular location">
    <subcellularLocation>
        <location evidence="1">Cell membrane</location>
        <topology evidence="1">Multi-pass membrane protein</topology>
    </subcellularLocation>
</comment>
<protein>
    <submittedName>
        <fullName evidence="10">PTS mannose transporter subunit IICD</fullName>
    </submittedName>
</protein>
<accession>A0A511ZI53</accession>
<dbReference type="RefSeq" id="WP_147210135.1">
    <property type="nucleotide sequence ID" value="NZ_BJYM01000006.1"/>
</dbReference>
<reference evidence="10 11" key="1">
    <citation type="submission" date="2019-07" db="EMBL/GenBank/DDBJ databases">
        <title>Whole genome shotgun sequence of Oceanobacillus sojae NBRC 105379.</title>
        <authorList>
            <person name="Hosoyama A."/>
            <person name="Uohara A."/>
            <person name="Ohji S."/>
            <person name="Ichikawa N."/>
        </authorList>
    </citation>
    <scope>NUCLEOTIDE SEQUENCE [LARGE SCALE GENOMIC DNA]</scope>
    <source>
        <strain evidence="10 11">NBRC 105379</strain>
    </source>
</reference>
<evidence type="ECO:0000256" key="8">
    <source>
        <dbReference type="ARBA" id="ARBA00023136"/>
    </source>
</evidence>
<proteinExistence type="predicted"/>
<dbReference type="STRING" id="582851.GCA_900162665_00992"/>
<evidence type="ECO:0000256" key="5">
    <source>
        <dbReference type="ARBA" id="ARBA00022683"/>
    </source>
</evidence>
<feature type="transmembrane region" description="Helical" evidence="9">
    <location>
        <begin position="178"/>
        <end position="196"/>
    </location>
</feature>
<dbReference type="GO" id="GO:0005886">
    <property type="term" value="C:plasma membrane"/>
    <property type="evidence" value="ECO:0007669"/>
    <property type="project" value="UniProtKB-SubCell"/>
</dbReference>
<evidence type="ECO:0000313" key="10">
    <source>
        <dbReference type="EMBL" id="GEN87128.1"/>
    </source>
</evidence>
<evidence type="ECO:0000256" key="7">
    <source>
        <dbReference type="ARBA" id="ARBA00022989"/>
    </source>
</evidence>
<evidence type="ECO:0000256" key="9">
    <source>
        <dbReference type="SAM" id="Phobius"/>
    </source>
</evidence>
<dbReference type="GO" id="GO:0009401">
    <property type="term" value="P:phosphoenolpyruvate-dependent sugar phosphotransferase system"/>
    <property type="evidence" value="ECO:0007669"/>
    <property type="project" value="UniProtKB-KW"/>
</dbReference>
<keyword evidence="3" id="KW-1003">Cell membrane</keyword>
<dbReference type="OrthoDB" id="7058816at2"/>
<feature type="transmembrane region" description="Helical" evidence="9">
    <location>
        <begin position="134"/>
        <end position="158"/>
    </location>
</feature>
<gene>
    <name evidence="10" type="ORF">OSO01_18670</name>
</gene>
<evidence type="ECO:0000256" key="6">
    <source>
        <dbReference type="ARBA" id="ARBA00022692"/>
    </source>
</evidence>
<keyword evidence="8 9" id="KW-0472">Membrane</keyword>
<evidence type="ECO:0000256" key="4">
    <source>
        <dbReference type="ARBA" id="ARBA00022597"/>
    </source>
</evidence>
<evidence type="ECO:0000256" key="3">
    <source>
        <dbReference type="ARBA" id="ARBA00022475"/>
    </source>
</evidence>
<evidence type="ECO:0000256" key="1">
    <source>
        <dbReference type="ARBA" id="ARBA00004651"/>
    </source>
</evidence>
<feature type="transmembrane region" description="Helical" evidence="9">
    <location>
        <begin position="30"/>
        <end position="53"/>
    </location>
</feature>
<dbReference type="PANTHER" id="PTHR32502">
    <property type="entry name" value="N-ACETYLGALACTOSAMINE PERMEASE II COMPONENT-RELATED"/>
    <property type="match status" value="1"/>
</dbReference>
<name>A0A511ZI53_9BACI</name>
<dbReference type="InterPro" id="IPR050303">
    <property type="entry name" value="GatZ_KbaZ_carbometab"/>
</dbReference>
<feature type="transmembrane region" description="Helical" evidence="9">
    <location>
        <begin position="91"/>
        <end position="113"/>
    </location>
</feature>
<dbReference type="AlphaFoldDB" id="A0A511ZI53"/>
<keyword evidence="5" id="KW-0598">Phosphotransferase system</keyword>
<dbReference type="InterPro" id="IPR004700">
    <property type="entry name" value="PTS_IIC_man"/>
</dbReference>
<dbReference type="Pfam" id="PF03609">
    <property type="entry name" value="EII-Sor"/>
    <property type="match status" value="1"/>
</dbReference>
<organism evidence="10 11">
    <name type="scientific">Oceanobacillus sojae</name>
    <dbReference type="NCBI Taxonomy" id="582851"/>
    <lineage>
        <taxon>Bacteria</taxon>
        <taxon>Bacillati</taxon>
        <taxon>Bacillota</taxon>
        <taxon>Bacilli</taxon>
        <taxon>Bacillales</taxon>
        <taxon>Bacillaceae</taxon>
        <taxon>Oceanobacillus</taxon>
    </lineage>
</organism>
<evidence type="ECO:0000313" key="11">
    <source>
        <dbReference type="Proteomes" id="UP000321558"/>
    </source>
</evidence>
<dbReference type="PANTHER" id="PTHR32502:SF8">
    <property type="entry name" value="N-ACETYLGALACTOSAMINE PERMEASE IIC COMPONENT 1"/>
    <property type="match status" value="1"/>
</dbReference>
<dbReference type="PROSITE" id="PS51106">
    <property type="entry name" value="PTS_EIIC_TYPE_4"/>
    <property type="match status" value="1"/>
</dbReference>
<keyword evidence="11" id="KW-1185">Reference proteome</keyword>
<keyword evidence="6 9" id="KW-0812">Transmembrane</keyword>
<keyword evidence="2" id="KW-0813">Transport</keyword>
<keyword evidence="7 9" id="KW-1133">Transmembrane helix</keyword>
<feature type="transmembrane region" description="Helical" evidence="9">
    <location>
        <begin position="203"/>
        <end position="236"/>
    </location>
</feature>
<sequence>MQTALIVGIILALLWFIEKMLGTPMVIRPIVVSTIIGAALGDVQTGLLVGATLELVFMGFIQVGGAVPPDVLVGAGLGTAYAIIGNNGAEVALALALPIALLAQSIKVLVFIIRSWFMDYAMKLAKAANIKGMINLNVGGLLLHCALYFVVGFVAILFGSNAVEAFVNNIPDAIMNGLEVAGGLLPAVGFALLLLPMMKKTNVLYFLLGFSLLAYMNIPILGITLFGVVLAFIIVYEFGGKNGGDQDTTDKEDEEELFDV</sequence>
<comment type="caution">
    <text evidence="10">The sequence shown here is derived from an EMBL/GenBank/DDBJ whole genome shotgun (WGS) entry which is preliminary data.</text>
</comment>
<feature type="transmembrane region" description="Helical" evidence="9">
    <location>
        <begin position="65"/>
        <end position="85"/>
    </location>
</feature>